<feature type="domain" description="Protein kinase" evidence="8">
    <location>
        <begin position="380"/>
        <end position="638"/>
    </location>
</feature>
<evidence type="ECO:0000256" key="5">
    <source>
        <dbReference type="PROSITE-ProRule" id="PRU00023"/>
    </source>
</evidence>
<dbReference type="Pfam" id="PF13606">
    <property type="entry name" value="Ank_3"/>
    <property type="match status" value="1"/>
</dbReference>
<keyword evidence="3 6" id="KW-0547">Nucleotide-binding</keyword>
<evidence type="ECO:0000256" key="2">
    <source>
        <dbReference type="ARBA" id="ARBA00022527"/>
    </source>
</evidence>
<dbReference type="InterPro" id="IPR011009">
    <property type="entry name" value="Kinase-like_dom_sf"/>
</dbReference>
<accession>A0AAU9J3L5</accession>
<dbReference type="PROSITE" id="PS00107">
    <property type="entry name" value="PROTEIN_KINASE_ATP"/>
    <property type="match status" value="1"/>
</dbReference>
<keyword evidence="4 6" id="KW-0067">ATP-binding</keyword>
<dbReference type="PROSITE" id="PS50297">
    <property type="entry name" value="ANK_REP_REGION"/>
    <property type="match status" value="1"/>
</dbReference>
<comment type="similarity">
    <text evidence="1">Belongs to the protein kinase superfamily. TKL Ser/Thr protein kinase family.</text>
</comment>
<feature type="binding site" evidence="6">
    <location>
        <position position="407"/>
    </location>
    <ligand>
        <name>ATP</name>
        <dbReference type="ChEBI" id="CHEBI:30616"/>
    </ligand>
</feature>
<dbReference type="SMART" id="SM00220">
    <property type="entry name" value="S_TKc"/>
    <property type="match status" value="1"/>
</dbReference>
<dbReference type="InterPro" id="IPR001245">
    <property type="entry name" value="Ser-Thr/Tyr_kinase_cat_dom"/>
</dbReference>
<evidence type="ECO:0000313" key="9">
    <source>
        <dbReference type="EMBL" id="CAG9318137.1"/>
    </source>
</evidence>
<feature type="region of interest" description="Disordered" evidence="7">
    <location>
        <begin position="311"/>
        <end position="336"/>
    </location>
</feature>
<keyword evidence="2" id="KW-0808">Transferase</keyword>
<dbReference type="Pfam" id="PF07714">
    <property type="entry name" value="PK_Tyr_Ser-Thr"/>
    <property type="match status" value="1"/>
</dbReference>
<dbReference type="PROSITE" id="PS50011">
    <property type="entry name" value="PROTEIN_KINASE_DOM"/>
    <property type="match status" value="1"/>
</dbReference>
<name>A0AAU9J3L5_9CILI</name>
<evidence type="ECO:0000256" key="6">
    <source>
        <dbReference type="PROSITE-ProRule" id="PRU10141"/>
    </source>
</evidence>
<proteinExistence type="inferred from homology"/>
<evidence type="ECO:0000256" key="4">
    <source>
        <dbReference type="ARBA" id="ARBA00022840"/>
    </source>
</evidence>
<dbReference type="SMART" id="SM00248">
    <property type="entry name" value="ANK"/>
    <property type="match status" value="4"/>
</dbReference>
<dbReference type="SUPFAM" id="SSF56112">
    <property type="entry name" value="Protein kinase-like (PK-like)"/>
    <property type="match status" value="1"/>
</dbReference>
<keyword evidence="2" id="KW-0418">Kinase</keyword>
<evidence type="ECO:0000256" key="3">
    <source>
        <dbReference type="ARBA" id="ARBA00022741"/>
    </source>
</evidence>
<dbReference type="PROSITE" id="PS00108">
    <property type="entry name" value="PROTEIN_KINASE_ST"/>
    <property type="match status" value="1"/>
</dbReference>
<dbReference type="GO" id="GO:0004674">
    <property type="term" value="F:protein serine/threonine kinase activity"/>
    <property type="evidence" value="ECO:0007669"/>
    <property type="project" value="UniProtKB-KW"/>
</dbReference>
<dbReference type="EMBL" id="CAJZBQ010000020">
    <property type="protein sequence ID" value="CAG9318137.1"/>
    <property type="molecule type" value="Genomic_DNA"/>
</dbReference>
<comment type="caution">
    <text evidence="9">The sequence shown here is derived from an EMBL/GenBank/DDBJ whole genome shotgun (WGS) entry which is preliminary data.</text>
</comment>
<dbReference type="SUPFAM" id="SSF48403">
    <property type="entry name" value="Ankyrin repeat"/>
    <property type="match status" value="1"/>
</dbReference>
<evidence type="ECO:0000256" key="1">
    <source>
        <dbReference type="ARBA" id="ARBA00005843"/>
    </source>
</evidence>
<keyword evidence="10" id="KW-1185">Reference proteome</keyword>
<dbReference type="InterPro" id="IPR051681">
    <property type="entry name" value="Ser/Thr_Kinases-Pseudokinases"/>
</dbReference>
<dbReference type="InterPro" id="IPR000719">
    <property type="entry name" value="Prot_kinase_dom"/>
</dbReference>
<dbReference type="InterPro" id="IPR017441">
    <property type="entry name" value="Protein_kinase_ATP_BS"/>
</dbReference>
<gene>
    <name evidence="9" type="ORF">BSTOLATCC_MIC20620</name>
</gene>
<dbReference type="PROSITE" id="PS50088">
    <property type="entry name" value="ANK_REPEAT"/>
    <property type="match status" value="1"/>
</dbReference>
<evidence type="ECO:0000313" key="10">
    <source>
        <dbReference type="Proteomes" id="UP001162131"/>
    </source>
</evidence>
<dbReference type="GO" id="GO:0005524">
    <property type="term" value="F:ATP binding"/>
    <property type="evidence" value="ECO:0007669"/>
    <property type="project" value="UniProtKB-UniRule"/>
</dbReference>
<sequence length="646" mass="73068">MAHYNQAQEIRYAIEQDDLNFLKHHLTKHNVNIEVKFLGYNFTPLMYAARLGRGRIVEFLLENHLANLKLDLVDLYGQNALLNSIYSLDGFTIKLVSKYLKADSKDNFDNNCLHIASELGNLEIVRMCVEELGVKYEKNFYGCTPLHLAMSREVMEYLILNGAEVDNVDEQGWTPLHYAVYDNNEEIVRVLIRSGASIKILDKTGVTAFELGILRDPNSAIIQLLKQEMENYVKKHTKTDIIPIEKPKEEPTANGSILETVSEELSIELANGHNEKEINDDEDAMSIDLSVDIKSSTITTNENQLDIQEANSEVVSEEEVQIPSKPSEENKSVLQKNSSIESIQSNISPEVKDLISIMLNQKFSVHLEELGVETISINELQMRETLGTGGYGKVFRGYFRDTEVAIKVVNSDKIDDIIIKNFIKEIQSLIKIRHRRFLQILGICIEGPLCIVTELAKGGNLSDAILKGNFDFNEKLRIALQIAEGMNYIHNKKPPIIHRDLKPQNILLDEFGQIKIADLGLSRTVAQIKDPSISEKTNICAGTVRYMAPELYDEHPDCSRKTDVWAFGCVLYQIVTGLQPWNGIDVVGVQRRLVLKNQFPIGDIEPKNISDLITNCCHIDPEIRPSFRDIRLKLQEILGIQPSQPS</sequence>
<dbReference type="InterPro" id="IPR036770">
    <property type="entry name" value="Ankyrin_rpt-contain_sf"/>
</dbReference>
<dbReference type="Proteomes" id="UP001162131">
    <property type="component" value="Unassembled WGS sequence"/>
</dbReference>
<evidence type="ECO:0000256" key="7">
    <source>
        <dbReference type="SAM" id="MobiDB-lite"/>
    </source>
</evidence>
<dbReference type="Gene3D" id="1.10.510.10">
    <property type="entry name" value="Transferase(Phosphotransferase) domain 1"/>
    <property type="match status" value="1"/>
</dbReference>
<keyword evidence="5" id="KW-0040">ANK repeat</keyword>
<protein>
    <recommendedName>
        <fullName evidence="8">Protein kinase domain-containing protein</fullName>
    </recommendedName>
</protein>
<keyword evidence="2" id="KW-0723">Serine/threonine-protein kinase</keyword>
<dbReference type="InterPro" id="IPR008271">
    <property type="entry name" value="Ser/Thr_kinase_AS"/>
</dbReference>
<dbReference type="CDD" id="cd13999">
    <property type="entry name" value="STKc_MAP3K-like"/>
    <property type="match status" value="1"/>
</dbReference>
<dbReference type="Pfam" id="PF12796">
    <property type="entry name" value="Ank_2"/>
    <property type="match status" value="1"/>
</dbReference>
<feature type="repeat" description="ANK" evidence="5">
    <location>
        <begin position="171"/>
        <end position="203"/>
    </location>
</feature>
<organism evidence="9 10">
    <name type="scientific">Blepharisma stoltei</name>
    <dbReference type="NCBI Taxonomy" id="1481888"/>
    <lineage>
        <taxon>Eukaryota</taxon>
        <taxon>Sar</taxon>
        <taxon>Alveolata</taxon>
        <taxon>Ciliophora</taxon>
        <taxon>Postciliodesmatophora</taxon>
        <taxon>Heterotrichea</taxon>
        <taxon>Heterotrichida</taxon>
        <taxon>Blepharismidae</taxon>
        <taxon>Blepharisma</taxon>
    </lineage>
</organism>
<reference evidence="9" key="1">
    <citation type="submission" date="2021-09" db="EMBL/GenBank/DDBJ databases">
        <authorList>
            <consortium name="AG Swart"/>
            <person name="Singh M."/>
            <person name="Singh A."/>
            <person name="Seah K."/>
            <person name="Emmerich C."/>
        </authorList>
    </citation>
    <scope>NUCLEOTIDE SEQUENCE</scope>
    <source>
        <strain evidence="9">ATCC30299</strain>
    </source>
</reference>
<dbReference type="InterPro" id="IPR002110">
    <property type="entry name" value="Ankyrin_rpt"/>
</dbReference>
<dbReference type="PANTHER" id="PTHR44329:SF289">
    <property type="entry name" value="SERINE_THREONINE-PROTEIN KINASE VIK"/>
    <property type="match status" value="1"/>
</dbReference>
<dbReference type="Gene3D" id="1.25.40.20">
    <property type="entry name" value="Ankyrin repeat-containing domain"/>
    <property type="match status" value="2"/>
</dbReference>
<dbReference type="PANTHER" id="PTHR44329">
    <property type="entry name" value="SERINE/THREONINE-PROTEIN KINASE TNNI3K-RELATED"/>
    <property type="match status" value="1"/>
</dbReference>
<dbReference type="AlphaFoldDB" id="A0AAU9J3L5"/>
<evidence type="ECO:0000259" key="8">
    <source>
        <dbReference type="PROSITE" id="PS50011"/>
    </source>
</evidence>